<organism evidence="2 3">
    <name type="scientific">Legionella bozemanae</name>
    <name type="common">Fluoribacter bozemanae</name>
    <dbReference type="NCBI Taxonomy" id="447"/>
    <lineage>
        <taxon>Bacteria</taxon>
        <taxon>Pseudomonadati</taxon>
        <taxon>Pseudomonadota</taxon>
        <taxon>Gammaproteobacteria</taxon>
        <taxon>Legionellales</taxon>
        <taxon>Legionellaceae</taxon>
        <taxon>Legionella</taxon>
    </lineage>
</organism>
<dbReference type="STRING" id="447.Lboz_3176"/>
<dbReference type="PATRIC" id="fig|447.4.peg.3392"/>
<comment type="caution">
    <text evidence="2">The sequence shown here is derived from an EMBL/GenBank/DDBJ whole genome shotgun (WGS) entry which is preliminary data.</text>
</comment>
<gene>
    <name evidence="2" type="ORF">Lboz_3176</name>
</gene>
<dbReference type="RefSeq" id="WP_058460720.1">
    <property type="nucleotide sequence ID" value="NZ_CAAAIY010000007.1"/>
</dbReference>
<reference evidence="2 3" key="1">
    <citation type="submission" date="2015-11" db="EMBL/GenBank/DDBJ databases">
        <title>Genomic analysis of 38 Legionella species identifies large and diverse effector repertoires.</title>
        <authorList>
            <person name="Burstein D."/>
            <person name="Amaro F."/>
            <person name="Zusman T."/>
            <person name="Lifshitz Z."/>
            <person name="Cohen O."/>
            <person name="Gilbert J.A."/>
            <person name="Pupko T."/>
            <person name="Shuman H.A."/>
            <person name="Segal G."/>
        </authorList>
    </citation>
    <scope>NUCLEOTIDE SEQUENCE [LARGE SCALE GENOMIC DNA]</scope>
    <source>
        <strain evidence="2 3">WIGA</strain>
    </source>
</reference>
<dbReference type="AlphaFoldDB" id="A0A0W0RF93"/>
<dbReference type="EMBL" id="LNXU01000045">
    <property type="protein sequence ID" value="KTC69660.1"/>
    <property type="molecule type" value="Genomic_DNA"/>
</dbReference>
<accession>A0A0W0RF93</accession>
<protein>
    <submittedName>
        <fullName evidence="2">Uncharacterized protein</fullName>
    </submittedName>
</protein>
<feature type="region of interest" description="Disordered" evidence="1">
    <location>
        <begin position="205"/>
        <end position="227"/>
    </location>
</feature>
<dbReference type="OrthoDB" id="5654120at2"/>
<evidence type="ECO:0000313" key="3">
    <source>
        <dbReference type="Proteomes" id="UP000054695"/>
    </source>
</evidence>
<keyword evidence="3" id="KW-1185">Reference proteome</keyword>
<proteinExistence type="predicted"/>
<evidence type="ECO:0000313" key="2">
    <source>
        <dbReference type="EMBL" id="KTC69660.1"/>
    </source>
</evidence>
<feature type="compositionally biased region" description="Polar residues" evidence="1">
    <location>
        <begin position="216"/>
        <end position="227"/>
    </location>
</feature>
<sequence length="227" mass="24587">MPKIYITYAVTPSKELIISSYHEKVQSKSNAAALVRKEGLKLKDLQEIEGEFPKASQDAIQSKLLELLSTLDGRLESEFEKVTYRGDLNLCTSDKSPTDCLFDGTLNRFFSGKEVYLILESANKEYVEDGIALADKNGLTGATLQTKTGVSEKLTKTYPSSGVQSKGVPSPDADALAQNTVKIKDPGALSEALVKVGVFTNKETTSEASNPEALVQESTQKTNKITG</sequence>
<evidence type="ECO:0000256" key="1">
    <source>
        <dbReference type="SAM" id="MobiDB-lite"/>
    </source>
</evidence>
<name>A0A0W0RF93_LEGBO</name>
<dbReference type="Proteomes" id="UP000054695">
    <property type="component" value="Unassembled WGS sequence"/>
</dbReference>